<feature type="domain" description="PA" evidence="11">
    <location>
        <begin position="458"/>
        <end position="525"/>
    </location>
</feature>
<evidence type="ECO:0000256" key="6">
    <source>
        <dbReference type="PIRSR" id="PIRSR615500-1"/>
    </source>
</evidence>
<evidence type="ECO:0000259" key="12">
    <source>
        <dbReference type="Pfam" id="PF05922"/>
    </source>
</evidence>
<dbReference type="Gene3D" id="2.60.40.2310">
    <property type="match status" value="1"/>
</dbReference>
<dbReference type="SUPFAM" id="SSF52743">
    <property type="entry name" value="Subtilisin-like"/>
    <property type="match status" value="1"/>
</dbReference>
<feature type="active site" description="Charge relay system" evidence="6 7">
    <location>
        <position position="614"/>
    </location>
</feature>
<gene>
    <name evidence="14" type="ORF">GTP45_10750</name>
</gene>
<dbReference type="InterPro" id="IPR023827">
    <property type="entry name" value="Peptidase_S8_Asp-AS"/>
</dbReference>
<dbReference type="Pfam" id="PF00082">
    <property type="entry name" value="Peptidase_S8"/>
    <property type="match status" value="1"/>
</dbReference>
<evidence type="ECO:0000256" key="7">
    <source>
        <dbReference type="PROSITE-ProRule" id="PRU01240"/>
    </source>
</evidence>
<reference evidence="14 15" key="1">
    <citation type="submission" date="2019-12" db="EMBL/GenBank/DDBJ databases">
        <title>Novel species isolated from a subtropical stream in China.</title>
        <authorList>
            <person name="Lu H."/>
        </authorList>
    </citation>
    <scope>NUCLEOTIDE SEQUENCE [LARGE SCALE GENOMIC DNA]</scope>
    <source>
        <strain evidence="14 15">FT55W</strain>
    </source>
</reference>
<dbReference type="InterPro" id="IPR036852">
    <property type="entry name" value="Peptidase_S8/S53_dom_sf"/>
</dbReference>
<feature type="domain" description="Inhibitor I9" evidence="12">
    <location>
        <begin position="87"/>
        <end position="136"/>
    </location>
</feature>
<keyword evidence="15" id="KW-1185">Reference proteome</keyword>
<dbReference type="Pfam" id="PF17766">
    <property type="entry name" value="fn3_6"/>
    <property type="match status" value="1"/>
</dbReference>
<dbReference type="Gene3D" id="3.40.50.200">
    <property type="entry name" value="Peptidase S8/S53 domain"/>
    <property type="match status" value="1"/>
</dbReference>
<feature type="chain" id="PRO_5031078162" evidence="9">
    <location>
        <begin position="30"/>
        <end position="1051"/>
    </location>
</feature>
<dbReference type="GO" id="GO:0004252">
    <property type="term" value="F:serine-type endopeptidase activity"/>
    <property type="evidence" value="ECO:0007669"/>
    <property type="project" value="UniProtKB-UniRule"/>
</dbReference>
<dbReference type="InterPro" id="IPR023828">
    <property type="entry name" value="Peptidase_S8_Ser-AS"/>
</dbReference>
<evidence type="ECO:0000313" key="14">
    <source>
        <dbReference type="EMBL" id="MYM67309.1"/>
    </source>
</evidence>
<dbReference type="CDD" id="cd02120">
    <property type="entry name" value="PA_subtilisin_like"/>
    <property type="match status" value="1"/>
</dbReference>
<evidence type="ECO:0000256" key="8">
    <source>
        <dbReference type="RuleBase" id="RU003355"/>
    </source>
</evidence>
<comment type="caution">
    <text evidence="14">The sequence shown here is derived from an EMBL/GenBank/DDBJ whole genome shotgun (WGS) entry which is preliminary data.</text>
</comment>
<sequence>MSAPRIPHFALRLGVASVMLVLATLPARADDVRRAYLVQLGDKPISSYSGGVAGMQATQPANGKRLNLSAPAVQQYSAYLQGKQASVTALVAAAPVLHKYSVVLNGFSALLTDAEVRALRANSGVLSVTPDEPRHLVTSYTPTFLGLDQPDGLWSKAGGVTSAGEDIIVGVIDSGIWPENLAFTDRADGSGVPTLDRSASVVYGAPPAGWSGTCQPGEGFDAALCNNKLIGARYFNEGFLAQNNVLHWSDFNSARDGLGGNAGHGGHGTHTSSTAAGNHGVATTVDGLPMGKAGGIAPRARVAMYKVCWNAEAWDDPRGFNSCWVTDSVAAIEQAVTDGVHVLNYSISGGASIEDPVALAFLNAANAGVFVAAAAGNEGPDNGTLSHVSPWLTTVAASTHDRQLQSTLTLADGRSFKGASLNKDGLPKTAMIRAQDAVLPNTDPLAAPLCPSADWNLGAPILDAAKVAGKIVVCERGINDRVDKSKAVKEAGGVGMVLVDNGGGLVAEIHSVPTVHVSNADGLKIADYAATGSGSAALSAFIITTVPGSAPVIAGFSSRGPSGDDTNVMKPDLAAPGVSILAGVSPELTPEQRSEIIAGTLPAQQVWAFMDGTSMATPHVAGLAALLRQQHPGWSPAAIKSALMTSARNTLPDGLTDSTAGTLPWGQGAGNVLPNRANDPGLVYDAGAIDYKKYLCGRGNADQCGYGASAAADLNQAAIAVGNVLTAATVKRTVTNVGSQTATYNASISMQGYEATVQPASLTIAPGATASFTVTLKRTTAPDRTWQFGSLSWSDGTHTVRSPIVAISATSLTAPPTVRSTRVTDTKLLSIGTDYSGKLGVVAGGLKPVTKTTLTVYQAGEDSVDTALQVAAACNSSSQGVSVTPYVIPADTLAARFELFDRDTSGNGKDDLDLAVLDSSGKIAGIALHDGSNETVLLRDPAAGTYRVCVLGYKLKNGVSSEFQLSTAHVTANDRGGNLEAAVPTTVKNRSSATAALTWSGLQPGTRYLGAMDLLELGVRRATSTVIHVDTGDTVPQPAMLARAPKRDSRK</sequence>
<comment type="similarity">
    <text evidence="1 7 8">Belongs to the peptidase S8 family.</text>
</comment>
<dbReference type="InterPro" id="IPR003137">
    <property type="entry name" value="PA_domain"/>
</dbReference>
<dbReference type="PROSITE" id="PS00136">
    <property type="entry name" value="SUBTILASE_ASP"/>
    <property type="match status" value="1"/>
</dbReference>
<dbReference type="Gene3D" id="2.60.120.380">
    <property type="match status" value="1"/>
</dbReference>
<dbReference type="InterPro" id="IPR041469">
    <property type="entry name" value="Subtilisin-like_FN3"/>
</dbReference>
<dbReference type="PROSITE" id="PS00138">
    <property type="entry name" value="SUBTILASE_SER"/>
    <property type="match status" value="1"/>
</dbReference>
<evidence type="ECO:0000256" key="2">
    <source>
        <dbReference type="ARBA" id="ARBA00022670"/>
    </source>
</evidence>
<dbReference type="InterPro" id="IPR045051">
    <property type="entry name" value="SBT"/>
</dbReference>
<dbReference type="PANTHER" id="PTHR10795">
    <property type="entry name" value="PROPROTEIN CONVERTASE SUBTILISIN/KEXIN"/>
    <property type="match status" value="1"/>
</dbReference>
<evidence type="ECO:0000256" key="5">
    <source>
        <dbReference type="ARBA" id="ARBA00022825"/>
    </source>
</evidence>
<feature type="domain" description="Subtilisin-like protease fibronectin type-III" evidence="13">
    <location>
        <begin position="713"/>
        <end position="805"/>
    </location>
</feature>
<feature type="active site" description="Charge relay system" evidence="6 7">
    <location>
        <position position="267"/>
    </location>
</feature>
<keyword evidence="2 7" id="KW-0645">Protease</keyword>
<dbReference type="Gene3D" id="3.50.30.30">
    <property type="match status" value="1"/>
</dbReference>
<evidence type="ECO:0000256" key="3">
    <source>
        <dbReference type="ARBA" id="ARBA00022729"/>
    </source>
</evidence>
<feature type="signal peptide" evidence="9">
    <location>
        <begin position="1"/>
        <end position="29"/>
    </location>
</feature>
<dbReference type="InterPro" id="IPR037045">
    <property type="entry name" value="S8pro/Inhibitor_I9_sf"/>
</dbReference>
<keyword evidence="5 7" id="KW-0720">Serine protease</keyword>
<keyword evidence="4 7" id="KW-0378">Hydrolase</keyword>
<dbReference type="GO" id="GO:0006508">
    <property type="term" value="P:proteolysis"/>
    <property type="evidence" value="ECO:0007669"/>
    <property type="project" value="UniProtKB-KW"/>
</dbReference>
<dbReference type="EMBL" id="WWCK01000003">
    <property type="protein sequence ID" value="MYM67309.1"/>
    <property type="molecule type" value="Genomic_DNA"/>
</dbReference>
<evidence type="ECO:0000256" key="9">
    <source>
        <dbReference type="SAM" id="SignalP"/>
    </source>
</evidence>
<dbReference type="RefSeq" id="WP_161013859.1">
    <property type="nucleotide sequence ID" value="NZ_WWCK01000003.1"/>
</dbReference>
<protein>
    <submittedName>
        <fullName evidence="14">S8 family serine peptidase</fullName>
    </submittedName>
</protein>
<accession>A0A7X4GQD9</accession>
<dbReference type="InterPro" id="IPR010259">
    <property type="entry name" value="S8pro/Inhibitor_I9"/>
</dbReference>
<organism evidence="14 15">
    <name type="scientific">Duganella rivi</name>
    <dbReference type="NCBI Taxonomy" id="2666083"/>
    <lineage>
        <taxon>Bacteria</taxon>
        <taxon>Pseudomonadati</taxon>
        <taxon>Pseudomonadota</taxon>
        <taxon>Betaproteobacteria</taxon>
        <taxon>Burkholderiales</taxon>
        <taxon>Oxalobacteraceae</taxon>
        <taxon>Telluria group</taxon>
        <taxon>Duganella</taxon>
    </lineage>
</organism>
<dbReference type="Pfam" id="PF05922">
    <property type="entry name" value="Inhibitor_I9"/>
    <property type="match status" value="1"/>
</dbReference>
<keyword evidence="3 9" id="KW-0732">Signal</keyword>
<name>A0A7X4GQD9_9BURK</name>
<evidence type="ECO:0000256" key="1">
    <source>
        <dbReference type="ARBA" id="ARBA00011073"/>
    </source>
</evidence>
<dbReference type="Pfam" id="PF02225">
    <property type="entry name" value="PA"/>
    <property type="match status" value="1"/>
</dbReference>
<evidence type="ECO:0000259" key="13">
    <source>
        <dbReference type="Pfam" id="PF17766"/>
    </source>
</evidence>
<dbReference type="PROSITE" id="PS51892">
    <property type="entry name" value="SUBTILASE"/>
    <property type="match status" value="1"/>
</dbReference>
<dbReference type="Proteomes" id="UP000450012">
    <property type="component" value="Unassembled WGS sequence"/>
</dbReference>
<feature type="domain" description="Peptidase S8/S53" evidence="10">
    <location>
        <begin position="164"/>
        <end position="656"/>
    </location>
</feature>
<proteinExistence type="inferred from homology"/>
<dbReference type="InterPro" id="IPR015500">
    <property type="entry name" value="Peptidase_S8_subtilisin-rel"/>
</dbReference>
<evidence type="ECO:0000259" key="11">
    <source>
        <dbReference type="Pfam" id="PF02225"/>
    </source>
</evidence>
<evidence type="ECO:0000259" key="10">
    <source>
        <dbReference type="Pfam" id="PF00082"/>
    </source>
</evidence>
<feature type="active site" description="Charge relay system" evidence="6 7">
    <location>
        <position position="173"/>
    </location>
</feature>
<evidence type="ECO:0000256" key="4">
    <source>
        <dbReference type="ARBA" id="ARBA00022801"/>
    </source>
</evidence>
<dbReference type="InterPro" id="IPR000209">
    <property type="entry name" value="Peptidase_S8/S53_dom"/>
</dbReference>
<dbReference type="Gene3D" id="3.30.70.80">
    <property type="entry name" value="Peptidase S8 propeptide/proteinase inhibitor I9"/>
    <property type="match status" value="1"/>
</dbReference>
<dbReference type="AlphaFoldDB" id="A0A7X4GQD9"/>
<evidence type="ECO:0000313" key="15">
    <source>
        <dbReference type="Proteomes" id="UP000450012"/>
    </source>
</evidence>
<dbReference type="PRINTS" id="PR00723">
    <property type="entry name" value="SUBTILISIN"/>
</dbReference>